<sequence>MYPDLSYNESTTTHTLVMGVAPIKAYMEGSEMGFESENGGCKCGTNCTCDSCNCK</sequence>
<dbReference type="PANTHER" id="PTHR33543:SF33">
    <property type="entry name" value="METALLOTHIONEIN-LIKE PROTEIN 2B"/>
    <property type="match status" value="1"/>
</dbReference>
<evidence type="ECO:0000256" key="3">
    <source>
        <dbReference type="ARBA" id="ARBA00022723"/>
    </source>
</evidence>
<keyword evidence="3 5" id="KW-0479">Metal-binding</keyword>
<evidence type="ECO:0000313" key="6">
    <source>
        <dbReference type="EMBL" id="OIW01245.1"/>
    </source>
</evidence>
<accession>A0A4P1R508</accession>
<evidence type="ECO:0000256" key="4">
    <source>
        <dbReference type="ARBA" id="ARBA00022851"/>
    </source>
</evidence>
<dbReference type="GO" id="GO:0046872">
    <property type="term" value="F:metal ion binding"/>
    <property type="evidence" value="ECO:0007669"/>
    <property type="project" value="UniProtKB-UniRule"/>
</dbReference>
<dbReference type="AlphaFoldDB" id="A0A4P1R508"/>
<dbReference type="Proteomes" id="UP000188354">
    <property type="component" value="Chromosome LG11"/>
</dbReference>
<dbReference type="InterPro" id="IPR000347">
    <property type="entry name" value="Metalthion_15p"/>
</dbReference>
<proteinExistence type="inferred from homology"/>
<dbReference type="EMBL" id="CM007371">
    <property type="protein sequence ID" value="OIW01245.1"/>
    <property type="molecule type" value="Genomic_DNA"/>
</dbReference>
<keyword evidence="4 5" id="KW-0480">Metal-thiolate cluster</keyword>
<protein>
    <recommendedName>
        <fullName evidence="5">Metallothionein-like protein</fullName>
    </recommendedName>
</protein>
<dbReference type="PANTHER" id="PTHR33543">
    <property type="entry name" value="METALLOTHIONEIN-LIKE PROTEIN 2A"/>
    <property type="match status" value="1"/>
</dbReference>
<dbReference type="Gramene" id="OIW01245">
    <property type="protein sequence ID" value="OIW01245"/>
    <property type="gene ID" value="TanjilG_10406"/>
</dbReference>
<organism evidence="6 7">
    <name type="scientific">Lupinus angustifolius</name>
    <name type="common">Narrow-leaved blue lupine</name>
    <dbReference type="NCBI Taxonomy" id="3871"/>
    <lineage>
        <taxon>Eukaryota</taxon>
        <taxon>Viridiplantae</taxon>
        <taxon>Streptophyta</taxon>
        <taxon>Embryophyta</taxon>
        <taxon>Tracheophyta</taxon>
        <taxon>Spermatophyta</taxon>
        <taxon>Magnoliopsida</taxon>
        <taxon>eudicotyledons</taxon>
        <taxon>Gunneridae</taxon>
        <taxon>Pentapetalae</taxon>
        <taxon>rosids</taxon>
        <taxon>fabids</taxon>
        <taxon>Fabales</taxon>
        <taxon>Fabaceae</taxon>
        <taxon>Papilionoideae</taxon>
        <taxon>50 kb inversion clade</taxon>
        <taxon>genistoids sensu lato</taxon>
        <taxon>core genistoids</taxon>
        <taxon>Genisteae</taxon>
        <taxon>Lupinus</taxon>
    </lineage>
</organism>
<evidence type="ECO:0000313" key="7">
    <source>
        <dbReference type="Proteomes" id="UP000188354"/>
    </source>
</evidence>
<comment type="function">
    <text evidence="1 5">Metallothioneins have a high content of cysteine residues that bind various heavy metals.</text>
</comment>
<evidence type="ECO:0000256" key="2">
    <source>
        <dbReference type="ARBA" id="ARBA00005802"/>
    </source>
</evidence>
<keyword evidence="7" id="KW-1185">Reference proteome</keyword>
<evidence type="ECO:0000256" key="5">
    <source>
        <dbReference type="RuleBase" id="RU369052"/>
    </source>
</evidence>
<evidence type="ECO:0000256" key="1">
    <source>
        <dbReference type="ARBA" id="ARBA00002568"/>
    </source>
</evidence>
<dbReference type="Pfam" id="PF01439">
    <property type="entry name" value="Metallothio_2"/>
    <property type="match status" value="1"/>
</dbReference>
<gene>
    <name evidence="6" type="ORF">TanjilG_10406</name>
</gene>
<reference evidence="6 7" key="1">
    <citation type="journal article" date="2017" name="Plant Biotechnol. J.">
        <title>A comprehensive draft genome sequence for lupin (Lupinus angustifolius), an emerging health food: insights into plant-microbe interactions and legume evolution.</title>
        <authorList>
            <person name="Hane J.K."/>
            <person name="Ming Y."/>
            <person name="Kamphuis L.G."/>
            <person name="Nelson M.N."/>
            <person name="Garg G."/>
            <person name="Atkins C.A."/>
            <person name="Bayer P.E."/>
            <person name="Bravo A."/>
            <person name="Bringans S."/>
            <person name="Cannon S."/>
            <person name="Edwards D."/>
            <person name="Foley R."/>
            <person name="Gao L.L."/>
            <person name="Harrison M.J."/>
            <person name="Huang W."/>
            <person name="Hurgobin B."/>
            <person name="Li S."/>
            <person name="Liu C.W."/>
            <person name="McGrath A."/>
            <person name="Morahan G."/>
            <person name="Murray J."/>
            <person name="Weller J."/>
            <person name="Jian J."/>
            <person name="Singh K.B."/>
        </authorList>
    </citation>
    <scope>NUCLEOTIDE SEQUENCE [LARGE SCALE GENOMIC DNA]</scope>
    <source>
        <strain evidence="7">cv. Tanjil</strain>
        <tissue evidence="6">Whole plant</tissue>
    </source>
</reference>
<name>A0A4P1R508_LUPAN</name>
<comment type="similarity">
    <text evidence="2 5">Belongs to the metallothionein superfamily. Type 15 family.</text>
</comment>